<comment type="caution">
    <text evidence="2">The sequence shown here is derived from an EMBL/GenBank/DDBJ whole genome shotgun (WGS) entry which is preliminary data.</text>
</comment>
<keyword evidence="3" id="KW-1185">Reference proteome</keyword>
<feature type="signal peptide" evidence="1">
    <location>
        <begin position="1"/>
        <end position="21"/>
    </location>
</feature>
<accession>A0ABN1L340</accession>
<keyword evidence="1" id="KW-0732">Signal</keyword>
<dbReference type="EMBL" id="BAAAFA010000001">
    <property type="protein sequence ID" value="GAA0810982.1"/>
    <property type="molecule type" value="Genomic_DNA"/>
</dbReference>
<dbReference type="RefSeq" id="WP_343814090.1">
    <property type="nucleotide sequence ID" value="NZ_BAAAFA010000001.1"/>
</dbReference>
<organism evidence="2 3">
    <name type="scientific">Colwellia asteriadis</name>
    <dbReference type="NCBI Taxonomy" id="517723"/>
    <lineage>
        <taxon>Bacteria</taxon>
        <taxon>Pseudomonadati</taxon>
        <taxon>Pseudomonadota</taxon>
        <taxon>Gammaproteobacteria</taxon>
        <taxon>Alteromonadales</taxon>
        <taxon>Colwelliaceae</taxon>
        <taxon>Colwellia</taxon>
    </lineage>
</organism>
<evidence type="ECO:0000313" key="3">
    <source>
        <dbReference type="Proteomes" id="UP001500021"/>
    </source>
</evidence>
<evidence type="ECO:0000256" key="1">
    <source>
        <dbReference type="SAM" id="SignalP"/>
    </source>
</evidence>
<dbReference type="Proteomes" id="UP001500021">
    <property type="component" value="Unassembled WGS sequence"/>
</dbReference>
<sequence>MNTYCNILLPCALVVSSFAYAQHVVLNEVNDEKICTSVYKNLLSIKDANFYSAIKASGGDYNYTEWNKVKGPYHITNNSLRYSKFDIDNNGNSEVVLEGTIGCSGYKSFYRVIEDSEINSDGTLNIDNVSKIWSKEGVGWCHNSSYRHYGIQSAFHLNSFKLNNTTYLTLKSWVFGQKEHLSESFIIAKYTGEMIVPSKTKEFQSPTDKLQLVCKFSYADKS</sequence>
<gene>
    <name evidence="2" type="ORF">GCM10009111_02780</name>
</gene>
<reference evidence="2 3" key="1">
    <citation type="journal article" date="2019" name="Int. J. Syst. Evol. Microbiol.">
        <title>The Global Catalogue of Microorganisms (GCM) 10K type strain sequencing project: providing services to taxonomists for standard genome sequencing and annotation.</title>
        <authorList>
            <consortium name="The Broad Institute Genomics Platform"/>
            <consortium name="The Broad Institute Genome Sequencing Center for Infectious Disease"/>
            <person name="Wu L."/>
            <person name="Ma J."/>
        </authorList>
    </citation>
    <scope>NUCLEOTIDE SEQUENCE [LARGE SCALE GENOMIC DNA]</scope>
    <source>
        <strain evidence="2 3">JCM 15608</strain>
    </source>
</reference>
<name>A0ABN1L340_9GAMM</name>
<feature type="chain" id="PRO_5046058841" evidence="1">
    <location>
        <begin position="22"/>
        <end position="222"/>
    </location>
</feature>
<proteinExistence type="predicted"/>
<evidence type="ECO:0000313" key="2">
    <source>
        <dbReference type="EMBL" id="GAA0810982.1"/>
    </source>
</evidence>
<protein>
    <submittedName>
        <fullName evidence="2">Uncharacterized protein</fullName>
    </submittedName>
</protein>